<dbReference type="PANTHER" id="PTHR43317:SF1">
    <property type="entry name" value="THERMOSPERMINE SYNTHASE ACAULIS5"/>
    <property type="match status" value="1"/>
</dbReference>
<proteinExistence type="predicted"/>
<feature type="transmembrane region" description="Helical" evidence="2">
    <location>
        <begin position="264"/>
        <end position="284"/>
    </location>
</feature>
<feature type="transmembrane region" description="Helical" evidence="2">
    <location>
        <begin position="325"/>
        <end position="344"/>
    </location>
</feature>
<feature type="transmembrane region" description="Helical" evidence="2">
    <location>
        <begin position="53"/>
        <end position="72"/>
    </location>
</feature>
<dbReference type="RefSeq" id="WP_136963790.1">
    <property type="nucleotide sequence ID" value="NZ_CP039690.1"/>
</dbReference>
<keyword evidence="3" id="KW-0808">Transferase</keyword>
<dbReference type="GO" id="GO:0032259">
    <property type="term" value="P:methylation"/>
    <property type="evidence" value="ECO:0007669"/>
    <property type="project" value="UniProtKB-KW"/>
</dbReference>
<accession>A0A4D7B5S7</accession>
<evidence type="ECO:0000256" key="2">
    <source>
        <dbReference type="SAM" id="Phobius"/>
    </source>
</evidence>
<keyword evidence="3" id="KW-0489">Methyltransferase</keyword>
<keyword evidence="2" id="KW-0812">Transmembrane</keyword>
<keyword evidence="2" id="KW-0472">Membrane</keyword>
<dbReference type="NCBIfam" id="NF037959">
    <property type="entry name" value="MFS_SpdSyn"/>
    <property type="match status" value="1"/>
</dbReference>
<evidence type="ECO:0000256" key="1">
    <source>
        <dbReference type="ARBA" id="ARBA00023115"/>
    </source>
</evidence>
<keyword evidence="4" id="KW-1185">Reference proteome</keyword>
<sequence length="753" mass="80232">MSLADARASLLSSTGPWVMAVFGGAVFTSAALLFAVQPLFAKMVLPVLGGSPGVWSVAMVFFQTVLLFGYAYAHALTTWLNPRVAVILHVMVLAGASLALPLGIAAGWGRPPASGEAFWLLGLFAASIGLPFFALSANGPLLQAWFARTGHVQARNPYVLYAASNVGSFLALFAYPFLIEPLSTLGVQITAWSQGFYLLIALVAACGVTLVRALGPDGRELDRDRASASAAPAPRIKAIIGWIGLSCVPSALLVAVTAHLSTDVAAAPFLWVLPLGLFLLTFVVVFQDRPVIPHRLMVMVQPFLLVAVILSLAKPALLGSLAVQIGLHLAAFFVTAMVCHGELANRRPAPRHLTAFYLWMSFGGVVGGVFAGLLAPQLFNWVVEYPLMLVLAVLCRPGASWQAIRTDRIAQGLAVACVILLVPASLFGVAPRLALVVAATAVMGLALVAAMLWRGKPLRLALSLVLALGVVRVYQNDSGDTRTTRSFFGVHRVVTRGDGQFRLLQHGTTFHGAERLADASGRPPAGRPEPLSYYHSAGPLGGALVATRERLGRPIRVGVVGLGSGSLACYAEAGDDWRFFEIDSEIERIARRDFSFLRSCTPRAPVILGDARLTLAEGEQGALDVLVIDAFSSDSIPGHLLTREAMAIYRKKIAPGGMIVMHISNRHMRLGPVVAAIAADQGMAVRVNDYTASPDQLEEMKFGVIAAIVAEQPTAFGALDAARGWHDQDGGTVRPWTDDYSNILGAIIAHYRR</sequence>
<dbReference type="GO" id="GO:0008168">
    <property type="term" value="F:methyltransferase activity"/>
    <property type="evidence" value="ECO:0007669"/>
    <property type="project" value="UniProtKB-KW"/>
</dbReference>
<dbReference type="AlphaFoldDB" id="A0A4D7B5S7"/>
<keyword evidence="2" id="KW-1133">Transmembrane helix</keyword>
<dbReference type="Proteomes" id="UP000298781">
    <property type="component" value="Chromosome"/>
</dbReference>
<feature type="transmembrane region" description="Helical" evidence="2">
    <location>
        <begin position="296"/>
        <end position="313"/>
    </location>
</feature>
<feature type="transmembrane region" description="Helical" evidence="2">
    <location>
        <begin position="191"/>
        <end position="215"/>
    </location>
</feature>
<evidence type="ECO:0000313" key="4">
    <source>
        <dbReference type="Proteomes" id="UP000298781"/>
    </source>
</evidence>
<dbReference type="PANTHER" id="PTHR43317">
    <property type="entry name" value="THERMOSPERMINE SYNTHASE ACAULIS5"/>
    <property type="match status" value="1"/>
</dbReference>
<name>A0A4D7B5S7_9HYPH</name>
<keyword evidence="1" id="KW-0620">Polyamine biosynthesis</keyword>
<feature type="transmembrane region" description="Helical" evidence="2">
    <location>
        <begin position="409"/>
        <end position="427"/>
    </location>
</feature>
<feature type="transmembrane region" description="Helical" evidence="2">
    <location>
        <begin position="17"/>
        <end position="41"/>
    </location>
</feature>
<feature type="transmembrane region" description="Helical" evidence="2">
    <location>
        <begin position="433"/>
        <end position="453"/>
    </location>
</feature>
<gene>
    <name evidence="3" type="ORF">E8M01_31580</name>
</gene>
<dbReference type="SUPFAM" id="SSF53335">
    <property type="entry name" value="S-adenosyl-L-methionine-dependent methyltransferases"/>
    <property type="match status" value="1"/>
</dbReference>
<dbReference type="InterPro" id="IPR029063">
    <property type="entry name" value="SAM-dependent_MTases_sf"/>
</dbReference>
<dbReference type="EMBL" id="CP039690">
    <property type="protein sequence ID" value="QCI68371.1"/>
    <property type="molecule type" value="Genomic_DNA"/>
</dbReference>
<organism evidence="3 4">
    <name type="scientific">Phreatobacter stygius</name>
    <dbReference type="NCBI Taxonomy" id="1940610"/>
    <lineage>
        <taxon>Bacteria</taxon>
        <taxon>Pseudomonadati</taxon>
        <taxon>Pseudomonadota</taxon>
        <taxon>Alphaproteobacteria</taxon>
        <taxon>Hyphomicrobiales</taxon>
        <taxon>Phreatobacteraceae</taxon>
        <taxon>Phreatobacter</taxon>
    </lineage>
</organism>
<feature type="transmembrane region" description="Helical" evidence="2">
    <location>
        <begin position="158"/>
        <end position="179"/>
    </location>
</feature>
<dbReference type="OrthoDB" id="9761985at2"/>
<dbReference type="GO" id="GO:0006596">
    <property type="term" value="P:polyamine biosynthetic process"/>
    <property type="evidence" value="ECO:0007669"/>
    <property type="project" value="UniProtKB-KW"/>
</dbReference>
<dbReference type="KEGG" id="pstg:E8M01_31580"/>
<feature type="transmembrane region" description="Helical" evidence="2">
    <location>
        <begin position="236"/>
        <end position="258"/>
    </location>
</feature>
<feature type="transmembrane region" description="Helical" evidence="2">
    <location>
        <begin position="356"/>
        <end position="375"/>
    </location>
</feature>
<feature type="transmembrane region" description="Helical" evidence="2">
    <location>
        <begin position="84"/>
        <end position="105"/>
    </location>
</feature>
<feature type="transmembrane region" description="Helical" evidence="2">
    <location>
        <begin position="117"/>
        <end position="137"/>
    </location>
</feature>
<evidence type="ECO:0000313" key="3">
    <source>
        <dbReference type="EMBL" id="QCI68371.1"/>
    </source>
</evidence>
<reference evidence="3 4" key="1">
    <citation type="submission" date="2019-04" db="EMBL/GenBank/DDBJ databases">
        <title>Phreatobacter aquaticus sp. nov.</title>
        <authorList>
            <person name="Choi A."/>
        </authorList>
    </citation>
    <scope>NUCLEOTIDE SEQUENCE [LARGE SCALE GENOMIC DNA]</scope>
    <source>
        <strain evidence="3 4">KCTC 52518</strain>
    </source>
</reference>
<protein>
    <submittedName>
        <fullName evidence="3">Class I SAM-dependent methyltransferase</fullName>
    </submittedName>
</protein>
<dbReference type="Gene3D" id="3.40.50.150">
    <property type="entry name" value="Vaccinia Virus protein VP39"/>
    <property type="match status" value="1"/>
</dbReference>